<dbReference type="Proteomes" id="UP000250266">
    <property type="component" value="Unassembled WGS sequence"/>
</dbReference>
<protein>
    <submittedName>
        <fullName evidence="1">Uncharacterized protein</fullName>
    </submittedName>
</protein>
<dbReference type="AlphaFoldDB" id="A0A8E2EH77"/>
<proteinExistence type="predicted"/>
<name>A0A8E2EH77_9PEZI</name>
<evidence type="ECO:0000313" key="2">
    <source>
        <dbReference type="Proteomes" id="UP000250266"/>
    </source>
</evidence>
<organism evidence="1 2">
    <name type="scientific">Lepidopterella palustris CBS 459.81</name>
    <dbReference type="NCBI Taxonomy" id="1314670"/>
    <lineage>
        <taxon>Eukaryota</taxon>
        <taxon>Fungi</taxon>
        <taxon>Dikarya</taxon>
        <taxon>Ascomycota</taxon>
        <taxon>Pezizomycotina</taxon>
        <taxon>Dothideomycetes</taxon>
        <taxon>Pleosporomycetidae</taxon>
        <taxon>Mytilinidiales</taxon>
        <taxon>Argynnaceae</taxon>
        <taxon>Lepidopterella</taxon>
    </lineage>
</organism>
<evidence type="ECO:0000313" key="1">
    <source>
        <dbReference type="EMBL" id="OCK83956.1"/>
    </source>
</evidence>
<keyword evidence="2" id="KW-1185">Reference proteome</keyword>
<gene>
    <name evidence="1" type="ORF">K432DRAFT_379022</name>
</gene>
<dbReference type="EMBL" id="KV744848">
    <property type="protein sequence ID" value="OCK83956.1"/>
    <property type="molecule type" value="Genomic_DNA"/>
</dbReference>
<reference evidence="1 2" key="1">
    <citation type="journal article" date="2016" name="Nat. Commun.">
        <title>Ectomycorrhizal ecology is imprinted in the genome of the dominant symbiotic fungus Cenococcum geophilum.</title>
        <authorList>
            <consortium name="DOE Joint Genome Institute"/>
            <person name="Peter M."/>
            <person name="Kohler A."/>
            <person name="Ohm R.A."/>
            <person name="Kuo A."/>
            <person name="Krutzmann J."/>
            <person name="Morin E."/>
            <person name="Arend M."/>
            <person name="Barry K.W."/>
            <person name="Binder M."/>
            <person name="Choi C."/>
            <person name="Clum A."/>
            <person name="Copeland A."/>
            <person name="Grisel N."/>
            <person name="Haridas S."/>
            <person name="Kipfer T."/>
            <person name="LaButti K."/>
            <person name="Lindquist E."/>
            <person name="Lipzen A."/>
            <person name="Maire R."/>
            <person name="Meier B."/>
            <person name="Mihaltcheva S."/>
            <person name="Molinier V."/>
            <person name="Murat C."/>
            <person name="Poggeler S."/>
            <person name="Quandt C.A."/>
            <person name="Sperisen C."/>
            <person name="Tritt A."/>
            <person name="Tisserant E."/>
            <person name="Crous P.W."/>
            <person name="Henrissat B."/>
            <person name="Nehls U."/>
            <person name="Egli S."/>
            <person name="Spatafora J.W."/>
            <person name="Grigoriev I.V."/>
            <person name="Martin F.M."/>
        </authorList>
    </citation>
    <scope>NUCLEOTIDE SEQUENCE [LARGE SCALE GENOMIC DNA]</scope>
    <source>
        <strain evidence="1 2">CBS 459.81</strain>
    </source>
</reference>
<sequence>MPPSLTSSLALSSLSHKPFAVIVPPLVPQLGQNPQLFVPAPPTAALPIRVFLPLIPDLLLHLPLPLIALLIAIHPRTKHSNWHPELHHRAQRHLSR</sequence>
<accession>A0A8E2EH77</accession>